<dbReference type="OrthoDB" id="5525831at2"/>
<dbReference type="SUPFAM" id="SSF53335">
    <property type="entry name" value="S-adenosyl-L-methionine-dependent methyltransferases"/>
    <property type="match status" value="1"/>
</dbReference>
<feature type="region of interest" description="Disordered" evidence="1">
    <location>
        <begin position="1"/>
        <end position="26"/>
    </location>
</feature>
<dbReference type="Pfam" id="PF06080">
    <property type="entry name" value="DUF938"/>
    <property type="match status" value="1"/>
</dbReference>
<dbReference type="InterPro" id="IPR029063">
    <property type="entry name" value="SAM-dependent_MTases_sf"/>
</dbReference>
<dbReference type="PANTHER" id="PTHR20974">
    <property type="entry name" value="UPF0585 PROTEIN CG18661"/>
    <property type="match status" value="1"/>
</dbReference>
<reference evidence="2 3" key="1">
    <citation type="submission" date="2018-04" db="EMBL/GenBank/DDBJ databases">
        <title>Genomic Encyclopedia of Archaeal and Bacterial Type Strains, Phase II (KMG-II): from individual species to whole genera.</title>
        <authorList>
            <person name="Goeker M."/>
        </authorList>
    </citation>
    <scope>NUCLEOTIDE SEQUENCE [LARGE SCALE GENOMIC DNA]</scope>
    <source>
        <strain evidence="2 3">DSM 18064</strain>
    </source>
</reference>
<proteinExistence type="predicted"/>
<organism evidence="2 3">
    <name type="scientific">Rhodovulum imhoffii</name>
    <dbReference type="NCBI Taxonomy" id="365340"/>
    <lineage>
        <taxon>Bacteria</taxon>
        <taxon>Pseudomonadati</taxon>
        <taxon>Pseudomonadota</taxon>
        <taxon>Alphaproteobacteria</taxon>
        <taxon>Rhodobacterales</taxon>
        <taxon>Paracoccaceae</taxon>
        <taxon>Rhodovulum</taxon>
    </lineage>
</organism>
<dbReference type="Gene3D" id="3.40.50.150">
    <property type="entry name" value="Vaccinia Virus protein VP39"/>
    <property type="match status" value="1"/>
</dbReference>
<dbReference type="CDD" id="cd02440">
    <property type="entry name" value="AdoMet_MTases"/>
    <property type="match status" value="1"/>
</dbReference>
<sequence length="224" mass="23573">MTRRLPLSYSEALDGTGRRTSDSTRRNREAIAETVAAHAPARGRALELASGTGEHAVHLAARLGLIWQPTDADPRALTSIDAWARQTGVPLRPAVALDATAPGWAETVPPQDLIFASNILHLVSAAEAETLITEAARALAPGGVLMIYGPFLRESGYVSENDSAFDAKLRMLDVEIGYKSVVQVMAWCACAGLVAQDPVPMPAANLTQIARKPGQNGGGGLSAI</sequence>
<accession>A0A2T5BUK5</accession>
<keyword evidence="3" id="KW-1185">Reference proteome</keyword>
<dbReference type="PANTHER" id="PTHR20974:SF0">
    <property type="entry name" value="UPF0585 PROTEIN CG18661"/>
    <property type="match status" value="1"/>
</dbReference>
<feature type="compositionally biased region" description="Basic and acidic residues" evidence="1">
    <location>
        <begin position="16"/>
        <end position="26"/>
    </location>
</feature>
<evidence type="ECO:0000313" key="3">
    <source>
        <dbReference type="Proteomes" id="UP000243859"/>
    </source>
</evidence>
<name>A0A2T5BUK5_9RHOB</name>
<dbReference type="RefSeq" id="WP_107891058.1">
    <property type="nucleotide sequence ID" value="NZ_NHSI01000062.1"/>
</dbReference>
<dbReference type="EMBL" id="QAAA01000003">
    <property type="protein sequence ID" value="PTN03204.1"/>
    <property type="molecule type" value="Genomic_DNA"/>
</dbReference>
<evidence type="ECO:0000313" key="2">
    <source>
        <dbReference type="EMBL" id="PTN03204.1"/>
    </source>
</evidence>
<gene>
    <name evidence="2" type="ORF">C8N32_10346</name>
</gene>
<dbReference type="Proteomes" id="UP000243859">
    <property type="component" value="Unassembled WGS sequence"/>
</dbReference>
<evidence type="ECO:0000256" key="1">
    <source>
        <dbReference type="SAM" id="MobiDB-lite"/>
    </source>
</evidence>
<dbReference type="AlphaFoldDB" id="A0A2T5BUK5"/>
<dbReference type="InterPro" id="IPR010342">
    <property type="entry name" value="DUF938"/>
</dbReference>
<protein>
    <submittedName>
        <fullName evidence="2">Uncharacterized protein DUF938</fullName>
    </submittedName>
</protein>
<comment type="caution">
    <text evidence="2">The sequence shown here is derived from an EMBL/GenBank/DDBJ whole genome shotgun (WGS) entry which is preliminary data.</text>
</comment>